<feature type="binding site" evidence="6">
    <location>
        <position position="5"/>
    </location>
    <ligand>
        <name>Mg(2+)</name>
        <dbReference type="ChEBI" id="CHEBI:18420"/>
    </ligand>
</feature>
<dbReference type="InterPro" id="IPR044153">
    <property type="entry name" value="PIN_Pae0151-like"/>
</dbReference>
<keyword evidence="1 6" id="KW-1277">Toxin-antitoxin system</keyword>
<protein>
    <recommendedName>
        <fullName evidence="6">Ribonuclease VapC</fullName>
        <shortName evidence="6">RNase VapC</shortName>
        <ecNumber evidence="6">3.1.-.-</ecNumber>
    </recommendedName>
    <alternativeName>
        <fullName evidence="6">Toxin VapC</fullName>
    </alternativeName>
</protein>
<keyword evidence="6" id="KW-0800">Toxin</keyword>
<dbReference type="CDD" id="cd09873">
    <property type="entry name" value="PIN_Pae0151-like"/>
    <property type="match status" value="1"/>
</dbReference>
<accession>A0A852UXJ5</accession>
<dbReference type="EMBL" id="JACCCO010000001">
    <property type="protein sequence ID" value="NYF39933.1"/>
    <property type="molecule type" value="Genomic_DNA"/>
</dbReference>
<feature type="binding site" evidence="6">
    <location>
        <position position="95"/>
    </location>
    <ligand>
        <name>Mg(2+)</name>
        <dbReference type="ChEBI" id="CHEBI:18420"/>
    </ligand>
</feature>
<dbReference type="SUPFAM" id="SSF88723">
    <property type="entry name" value="PIN domain-like"/>
    <property type="match status" value="1"/>
</dbReference>
<dbReference type="Proteomes" id="UP000576393">
    <property type="component" value="Unassembled WGS sequence"/>
</dbReference>
<dbReference type="GO" id="GO:0016787">
    <property type="term" value="F:hydrolase activity"/>
    <property type="evidence" value="ECO:0007669"/>
    <property type="project" value="UniProtKB-KW"/>
</dbReference>
<keyword evidence="9" id="KW-1185">Reference proteome</keyword>
<dbReference type="HAMAP" id="MF_00265">
    <property type="entry name" value="VapC_Nob1"/>
    <property type="match status" value="1"/>
</dbReference>
<comment type="cofactor">
    <cofactor evidence="6">
        <name>Mg(2+)</name>
        <dbReference type="ChEBI" id="CHEBI:18420"/>
    </cofactor>
</comment>
<evidence type="ECO:0000259" key="7">
    <source>
        <dbReference type="Pfam" id="PF01850"/>
    </source>
</evidence>
<dbReference type="Gene3D" id="3.40.50.1010">
    <property type="entry name" value="5'-nuclease"/>
    <property type="match status" value="1"/>
</dbReference>
<comment type="function">
    <text evidence="6">Toxic component of a toxin-antitoxin (TA) system. An RNase.</text>
</comment>
<dbReference type="Pfam" id="PF01850">
    <property type="entry name" value="PIN"/>
    <property type="match status" value="1"/>
</dbReference>
<reference evidence="8 9" key="1">
    <citation type="submission" date="2020-07" db="EMBL/GenBank/DDBJ databases">
        <title>Sequencing the genomes of 1000 actinobacteria strains.</title>
        <authorList>
            <person name="Klenk H.-P."/>
        </authorList>
    </citation>
    <scope>NUCLEOTIDE SEQUENCE [LARGE SCALE GENOMIC DNA]</scope>
    <source>
        <strain evidence="8 9">DSM 45763</strain>
    </source>
</reference>
<comment type="similarity">
    <text evidence="6">Belongs to the PINc/VapC protein family.</text>
</comment>
<keyword evidence="5 6" id="KW-0460">Magnesium</keyword>
<dbReference type="InterPro" id="IPR022907">
    <property type="entry name" value="VapC_family"/>
</dbReference>
<dbReference type="InterPro" id="IPR002716">
    <property type="entry name" value="PIN_dom"/>
</dbReference>
<proteinExistence type="inferred from homology"/>
<dbReference type="InterPro" id="IPR029060">
    <property type="entry name" value="PIN-like_dom_sf"/>
</dbReference>
<evidence type="ECO:0000256" key="4">
    <source>
        <dbReference type="ARBA" id="ARBA00022801"/>
    </source>
</evidence>
<keyword evidence="3 6" id="KW-0479">Metal-binding</keyword>
<sequence length="130" mass="13979">MIVVDASALIKVLAEKGPAADTVRKRLVGEALAAPTHLDAEILSVLRGLTLSGKLAVDRAEVAIGLLEIMPLERVPAQVYLRRGWQLRGNHSAYDALYIALAEALSCPLITSDARLARGNIAHCEIELFV</sequence>
<evidence type="ECO:0000256" key="3">
    <source>
        <dbReference type="ARBA" id="ARBA00022723"/>
    </source>
</evidence>
<dbReference type="GO" id="GO:0090729">
    <property type="term" value="F:toxin activity"/>
    <property type="evidence" value="ECO:0007669"/>
    <property type="project" value="UniProtKB-KW"/>
</dbReference>
<organism evidence="8 9">
    <name type="scientific">Streptosporangium sandarakinum</name>
    <dbReference type="NCBI Taxonomy" id="1260955"/>
    <lineage>
        <taxon>Bacteria</taxon>
        <taxon>Bacillati</taxon>
        <taxon>Actinomycetota</taxon>
        <taxon>Actinomycetes</taxon>
        <taxon>Streptosporangiales</taxon>
        <taxon>Streptosporangiaceae</taxon>
        <taxon>Streptosporangium</taxon>
    </lineage>
</organism>
<dbReference type="RefSeq" id="WP_179819511.1">
    <property type="nucleotide sequence ID" value="NZ_JACCCO010000001.1"/>
</dbReference>
<comment type="caution">
    <text evidence="8">The sequence shown here is derived from an EMBL/GenBank/DDBJ whole genome shotgun (WGS) entry which is preliminary data.</text>
</comment>
<name>A0A852UXJ5_9ACTN</name>
<evidence type="ECO:0000256" key="1">
    <source>
        <dbReference type="ARBA" id="ARBA00022649"/>
    </source>
</evidence>
<dbReference type="PANTHER" id="PTHR35901">
    <property type="entry name" value="RIBONUCLEASE VAPC3"/>
    <property type="match status" value="1"/>
</dbReference>
<keyword evidence="2 6" id="KW-0540">Nuclease</keyword>
<dbReference type="EC" id="3.1.-.-" evidence="6"/>
<dbReference type="GO" id="GO:0000287">
    <property type="term" value="F:magnesium ion binding"/>
    <property type="evidence" value="ECO:0007669"/>
    <property type="project" value="UniProtKB-UniRule"/>
</dbReference>
<evidence type="ECO:0000256" key="2">
    <source>
        <dbReference type="ARBA" id="ARBA00022722"/>
    </source>
</evidence>
<evidence type="ECO:0000256" key="5">
    <source>
        <dbReference type="ARBA" id="ARBA00022842"/>
    </source>
</evidence>
<dbReference type="GO" id="GO:0004540">
    <property type="term" value="F:RNA nuclease activity"/>
    <property type="evidence" value="ECO:0007669"/>
    <property type="project" value="InterPro"/>
</dbReference>
<dbReference type="AlphaFoldDB" id="A0A852UXJ5"/>
<evidence type="ECO:0000313" key="8">
    <source>
        <dbReference type="EMBL" id="NYF39933.1"/>
    </source>
</evidence>
<keyword evidence="4 6" id="KW-0378">Hydrolase</keyword>
<feature type="domain" description="PIN" evidence="7">
    <location>
        <begin position="2"/>
        <end position="118"/>
    </location>
</feature>
<dbReference type="InterPro" id="IPR051619">
    <property type="entry name" value="TypeII_TA_RNase_PINc/VapC"/>
</dbReference>
<evidence type="ECO:0000313" key="9">
    <source>
        <dbReference type="Proteomes" id="UP000576393"/>
    </source>
</evidence>
<evidence type="ECO:0000256" key="6">
    <source>
        <dbReference type="HAMAP-Rule" id="MF_00265"/>
    </source>
</evidence>
<dbReference type="PANTHER" id="PTHR35901:SF1">
    <property type="entry name" value="EXONUCLEASE VAPC9"/>
    <property type="match status" value="1"/>
</dbReference>
<gene>
    <name evidence="6" type="primary">vapC</name>
    <name evidence="8" type="ORF">HDA43_002092</name>
</gene>